<evidence type="ECO:0000256" key="8">
    <source>
        <dbReference type="SAM" id="MobiDB-lite"/>
    </source>
</evidence>
<evidence type="ECO:0000256" key="2">
    <source>
        <dbReference type="ARBA" id="ARBA00022617"/>
    </source>
</evidence>
<keyword evidence="10" id="KW-0575">Peroxidase</keyword>
<dbReference type="GO" id="GO:0020037">
    <property type="term" value="F:heme binding"/>
    <property type="evidence" value="ECO:0007669"/>
    <property type="project" value="InterPro"/>
</dbReference>
<feature type="domain" description="Cytochrome c" evidence="9">
    <location>
        <begin position="196"/>
        <end position="353"/>
    </location>
</feature>
<evidence type="ECO:0000313" key="11">
    <source>
        <dbReference type="Proteomes" id="UP000019678"/>
    </source>
</evidence>
<evidence type="ECO:0000256" key="1">
    <source>
        <dbReference type="ARBA" id="ARBA00004196"/>
    </source>
</evidence>
<dbReference type="InterPro" id="IPR009056">
    <property type="entry name" value="Cyt_c-like_dom"/>
</dbReference>
<evidence type="ECO:0000256" key="6">
    <source>
        <dbReference type="ARBA" id="ARBA00023004"/>
    </source>
</evidence>
<name>A0A017T970_9BACT</name>
<dbReference type="GO" id="GO:0046872">
    <property type="term" value="F:metal ion binding"/>
    <property type="evidence" value="ECO:0007669"/>
    <property type="project" value="UniProtKB-KW"/>
</dbReference>
<dbReference type="Proteomes" id="UP000019678">
    <property type="component" value="Unassembled WGS sequence"/>
</dbReference>
<dbReference type="PANTHER" id="PTHR30600:SF10">
    <property type="entry name" value="BLL6722 PROTEIN"/>
    <property type="match status" value="1"/>
</dbReference>
<keyword evidence="3 7" id="KW-0479">Metal-binding</keyword>
<sequence length="402" mass="43966">MEMTDQEGQLAKVTPATPSAGAPAGVDEQFWKLLIPRDNELNAKRVELGRKLYFDTRLSRDGTVACATCHDVSRGFTDRRNASEGISAKVGRRNAPTTLNAVFFQTQFWDGRAATLEDQAKLPIINPIEMGQPDGAAAVKAIAGDAEYKAMFQAAYGRAPNYDDVGRALAAFERTLVFLDAPYDRFVAGNPAALSEDAKAGLVLFNGKARCVACHQFNGSSPIGTNNKFHNIGVSARHHDFEKLARNALDALAKSDSQETVDRLALETDLSELGRFVVTRNRADIGAFKTQQIRNIGVTSPYMHDGSLQTLWDVVDHYNKGGEANGYLDGGIEPLNLSEREIDQVVAFLFSLTDVRLAAENQAEITRQTALARKQRPFRDTAVATRKTIQFETRLGKAGATK</sequence>
<keyword evidence="11" id="KW-1185">Reference proteome</keyword>
<keyword evidence="5" id="KW-0560">Oxidoreductase</keyword>
<dbReference type="GO" id="GO:0030313">
    <property type="term" value="C:cell envelope"/>
    <property type="evidence" value="ECO:0007669"/>
    <property type="project" value="UniProtKB-SubCell"/>
</dbReference>
<dbReference type="PROSITE" id="PS51007">
    <property type="entry name" value="CYTC"/>
    <property type="match status" value="2"/>
</dbReference>
<dbReference type="GO" id="GO:0004130">
    <property type="term" value="F:cytochrome-c peroxidase activity"/>
    <property type="evidence" value="ECO:0007669"/>
    <property type="project" value="TreeGrafter"/>
</dbReference>
<evidence type="ECO:0000259" key="9">
    <source>
        <dbReference type="PROSITE" id="PS51007"/>
    </source>
</evidence>
<dbReference type="AlphaFoldDB" id="A0A017T970"/>
<evidence type="ECO:0000313" key="10">
    <source>
        <dbReference type="EMBL" id="EYF05482.1"/>
    </source>
</evidence>
<evidence type="ECO:0000256" key="4">
    <source>
        <dbReference type="ARBA" id="ARBA00022729"/>
    </source>
</evidence>
<accession>A0A017T970</accession>
<keyword evidence="4" id="KW-0732">Signal</keyword>
<comment type="caution">
    <text evidence="10">The sequence shown here is derived from an EMBL/GenBank/DDBJ whole genome shotgun (WGS) entry which is preliminary data.</text>
</comment>
<keyword evidence="2 7" id="KW-0349">Heme</keyword>
<feature type="domain" description="Cytochrome c" evidence="9">
    <location>
        <begin position="44"/>
        <end position="153"/>
    </location>
</feature>
<evidence type="ECO:0000256" key="7">
    <source>
        <dbReference type="PROSITE-ProRule" id="PRU00433"/>
    </source>
</evidence>
<dbReference type="InterPro" id="IPR004852">
    <property type="entry name" value="Di-haem_cyt_c_peroxidsae"/>
</dbReference>
<dbReference type="InterPro" id="IPR051395">
    <property type="entry name" value="Cytochrome_c_Peroxidase/MauG"/>
</dbReference>
<proteinExistence type="predicted"/>
<dbReference type="Gene3D" id="1.10.760.10">
    <property type="entry name" value="Cytochrome c-like domain"/>
    <property type="match status" value="2"/>
</dbReference>
<comment type="subcellular location">
    <subcellularLocation>
        <location evidence="1">Cell envelope</location>
    </subcellularLocation>
</comment>
<feature type="region of interest" description="Disordered" evidence="8">
    <location>
        <begin position="1"/>
        <end position="23"/>
    </location>
</feature>
<dbReference type="Pfam" id="PF03150">
    <property type="entry name" value="CCP_MauG"/>
    <property type="match status" value="1"/>
</dbReference>
<dbReference type="eggNOG" id="COG1858">
    <property type="taxonomic scope" value="Bacteria"/>
</dbReference>
<dbReference type="EMBL" id="ASRX01000023">
    <property type="protein sequence ID" value="EYF05482.1"/>
    <property type="molecule type" value="Genomic_DNA"/>
</dbReference>
<dbReference type="PANTHER" id="PTHR30600">
    <property type="entry name" value="CYTOCHROME C PEROXIDASE-RELATED"/>
    <property type="match status" value="1"/>
</dbReference>
<protein>
    <submittedName>
        <fullName evidence="10">Cytochrome c551 peroxidase</fullName>
    </submittedName>
</protein>
<gene>
    <name evidence="10" type="ORF">CAP_3210</name>
</gene>
<organism evidence="10 11">
    <name type="scientific">Chondromyces apiculatus DSM 436</name>
    <dbReference type="NCBI Taxonomy" id="1192034"/>
    <lineage>
        <taxon>Bacteria</taxon>
        <taxon>Pseudomonadati</taxon>
        <taxon>Myxococcota</taxon>
        <taxon>Polyangia</taxon>
        <taxon>Polyangiales</taxon>
        <taxon>Polyangiaceae</taxon>
        <taxon>Chondromyces</taxon>
    </lineage>
</organism>
<dbReference type="SUPFAM" id="SSF46626">
    <property type="entry name" value="Cytochrome c"/>
    <property type="match status" value="2"/>
</dbReference>
<dbReference type="GO" id="GO:0009055">
    <property type="term" value="F:electron transfer activity"/>
    <property type="evidence" value="ECO:0007669"/>
    <property type="project" value="InterPro"/>
</dbReference>
<evidence type="ECO:0000256" key="3">
    <source>
        <dbReference type="ARBA" id="ARBA00022723"/>
    </source>
</evidence>
<dbReference type="STRING" id="1192034.CAP_3210"/>
<reference evidence="10 11" key="1">
    <citation type="submission" date="2013-05" db="EMBL/GenBank/DDBJ databases">
        <title>Genome assembly of Chondromyces apiculatus DSM 436.</title>
        <authorList>
            <person name="Sharma G."/>
            <person name="Khatri I."/>
            <person name="Kaur C."/>
            <person name="Mayilraj S."/>
            <person name="Subramanian S."/>
        </authorList>
    </citation>
    <scope>NUCLEOTIDE SEQUENCE [LARGE SCALE GENOMIC DNA]</scope>
    <source>
        <strain evidence="10 11">DSM 436</strain>
    </source>
</reference>
<evidence type="ECO:0000256" key="5">
    <source>
        <dbReference type="ARBA" id="ARBA00023002"/>
    </source>
</evidence>
<dbReference type="InterPro" id="IPR036909">
    <property type="entry name" value="Cyt_c-like_dom_sf"/>
</dbReference>
<feature type="compositionally biased region" description="Low complexity" evidence="8">
    <location>
        <begin position="14"/>
        <end position="23"/>
    </location>
</feature>
<keyword evidence="6 7" id="KW-0408">Iron</keyword>